<name>A0ABR1NBM5_9PEZI</name>
<proteinExistence type="predicted"/>
<gene>
    <name evidence="2" type="ORF">JOL62DRAFT_569289</name>
</gene>
<evidence type="ECO:0000256" key="1">
    <source>
        <dbReference type="SAM" id="MobiDB-lite"/>
    </source>
</evidence>
<protein>
    <submittedName>
        <fullName evidence="2">Uncharacterized protein</fullName>
    </submittedName>
</protein>
<organism evidence="2 3">
    <name type="scientific">Phyllosticta paracitricarpa</name>
    <dbReference type="NCBI Taxonomy" id="2016321"/>
    <lineage>
        <taxon>Eukaryota</taxon>
        <taxon>Fungi</taxon>
        <taxon>Dikarya</taxon>
        <taxon>Ascomycota</taxon>
        <taxon>Pezizomycotina</taxon>
        <taxon>Dothideomycetes</taxon>
        <taxon>Dothideomycetes incertae sedis</taxon>
        <taxon>Botryosphaeriales</taxon>
        <taxon>Phyllostictaceae</taxon>
        <taxon>Phyllosticta</taxon>
    </lineage>
</organism>
<sequence>MSTKMLISIGGAANEQATNKVMSDQPPHHPNTTQDNKTLHGMPPTHHHPRPLPPLLSYLSCPIHPRTNASTFDTGSGVLCAQPSSEQEREKQRRKKKEKPGQRGIGSVRRRLHHWLGCLPRSAASLAGYDESRRRRQLRDDDGRLVVIFLIDGIILIFCNSGGGGGGVVELEIQRHNNVCVLRVRESHRKQITWKRRHGQLVCLLRAPKM</sequence>
<keyword evidence="3" id="KW-1185">Reference proteome</keyword>
<evidence type="ECO:0000313" key="3">
    <source>
        <dbReference type="Proteomes" id="UP001367316"/>
    </source>
</evidence>
<dbReference type="EMBL" id="JBBPBF010000009">
    <property type="protein sequence ID" value="KAK7612602.1"/>
    <property type="molecule type" value="Genomic_DNA"/>
</dbReference>
<feature type="region of interest" description="Disordered" evidence="1">
    <location>
        <begin position="72"/>
        <end position="105"/>
    </location>
</feature>
<dbReference type="Proteomes" id="UP001367316">
    <property type="component" value="Unassembled WGS sequence"/>
</dbReference>
<reference evidence="2 3" key="1">
    <citation type="submission" date="2024-04" db="EMBL/GenBank/DDBJ databases">
        <title>Phyllosticta paracitricarpa is synonymous to the EU quarantine fungus P. citricarpa based on phylogenomic analyses.</title>
        <authorList>
            <consortium name="Lawrence Berkeley National Laboratory"/>
            <person name="Van ingen-buijs V.A."/>
            <person name="Van westerhoven A.C."/>
            <person name="Haridas S."/>
            <person name="Skiadas P."/>
            <person name="Martin F."/>
            <person name="Groenewald J.Z."/>
            <person name="Crous P.W."/>
            <person name="Seidl M.F."/>
        </authorList>
    </citation>
    <scope>NUCLEOTIDE SEQUENCE [LARGE SCALE GENOMIC DNA]</scope>
    <source>
        <strain evidence="2 3">CBS 141358</strain>
    </source>
</reference>
<comment type="caution">
    <text evidence="2">The sequence shown here is derived from an EMBL/GenBank/DDBJ whole genome shotgun (WGS) entry which is preliminary data.</text>
</comment>
<feature type="region of interest" description="Disordered" evidence="1">
    <location>
        <begin position="1"/>
        <end position="53"/>
    </location>
</feature>
<accession>A0ABR1NBM5</accession>
<evidence type="ECO:0000313" key="2">
    <source>
        <dbReference type="EMBL" id="KAK7612602.1"/>
    </source>
</evidence>